<dbReference type="InterPro" id="IPR005116">
    <property type="entry name" value="Transp-assoc_OB_typ1"/>
</dbReference>
<dbReference type="GO" id="GO:0015689">
    <property type="term" value="P:molybdate ion transport"/>
    <property type="evidence" value="ECO:0007669"/>
    <property type="project" value="UniProtKB-UniRule"/>
</dbReference>
<keyword evidence="3 5" id="KW-0500">Molybdenum</keyword>
<dbReference type="Gene3D" id="2.40.50.100">
    <property type="match status" value="2"/>
</dbReference>
<dbReference type="InterPro" id="IPR016462">
    <property type="entry name" value="ModE"/>
</dbReference>
<keyword evidence="9" id="KW-1185">Reference proteome</keyword>
<dbReference type="Proteomes" id="UP000199758">
    <property type="component" value="Unassembled WGS sequence"/>
</dbReference>
<dbReference type="RefSeq" id="WP_072898516.1">
    <property type="nucleotide sequence ID" value="NZ_FQWZ01000007.1"/>
</dbReference>
<feature type="domain" description="Mop" evidence="7">
    <location>
        <begin position="130"/>
        <end position="196"/>
    </location>
</feature>
<evidence type="ECO:0000313" key="9">
    <source>
        <dbReference type="Proteomes" id="UP000199758"/>
    </source>
</evidence>
<dbReference type="SUPFAM" id="SSF46785">
    <property type="entry name" value="Winged helix' DNA-binding domain"/>
    <property type="match status" value="1"/>
</dbReference>
<reference evidence="8 9" key="1">
    <citation type="submission" date="2016-11" db="EMBL/GenBank/DDBJ databases">
        <authorList>
            <person name="Jaros S."/>
            <person name="Januszkiewicz K."/>
            <person name="Wedrychowicz H."/>
        </authorList>
    </citation>
    <scope>NUCLEOTIDE SEQUENCE [LARGE SCALE GENOMIC DNA]</scope>
    <source>
        <strain evidence="8 9">CGMCC 1.7049</strain>
    </source>
</reference>
<evidence type="ECO:0000256" key="6">
    <source>
        <dbReference type="PIRSR" id="PIRSR005763-1"/>
    </source>
</evidence>
<evidence type="ECO:0000256" key="5">
    <source>
        <dbReference type="PIRNR" id="PIRNR005763"/>
    </source>
</evidence>
<dbReference type="InterPro" id="IPR036390">
    <property type="entry name" value="WH_DNA-bd_sf"/>
</dbReference>
<organism evidence="8 9">
    <name type="scientific">Hydrocarboniphaga daqingensis</name>
    <dbReference type="NCBI Taxonomy" id="490188"/>
    <lineage>
        <taxon>Bacteria</taxon>
        <taxon>Pseudomonadati</taxon>
        <taxon>Pseudomonadota</taxon>
        <taxon>Gammaproteobacteria</taxon>
        <taxon>Nevskiales</taxon>
        <taxon>Nevskiaceae</taxon>
        <taxon>Hydrocarboniphaga</taxon>
    </lineage>
</organism>
<protein>
    <submittedName>
        <fullName evidence="8">Transcriptional regulator, ModE family</fullName>
    </submittedName>
</protein>
<feature type="region of interest" description="Required for dimer formation and molybdate binding" evidence="6">
    <location>
        <begin position="131"/>
        <end position="139"/>
    </location>
</feature>
<evidence type="ECO:0000256" key="3">
    <source>
        <dbReference type="ARBA" id="ARBA00022505"/>
    </source>
</evidence>
<dbReference type="InterPro" id="IPR008995">
    <property type="entry name" value="Mo/tungstate-bd_C_term_dom"/>
</dbReference>
<evidence type="ECO:0000259" key="7">
    <source>
        <dbReference type="PROSITE" id="PS51866"/>
    </source>
</evidence>
<dbReference type="EMBL" id="FQWZ01000007">
    <property type="protein sequence ID" value="SHH21149.1"/>
    <property type="molecule type" value="Genomic_DNA"/>
</dbReference>
<dbReference type="OrthoDB" id="9800709at2"/>
<dbReference type="AlphaFoldDB" id="A0A1M5R584"/>
<evidence type="ECO:0000256" key="1">
    <source>
        <dbReference type="ARBA" id="ARBA00008110"/>
    </source>
</evidence>
<dbReference type="InterPro" id="IPR051815">
    <property type="entry name" value="Molybdate_resp_trans_reg"/>
</dbReference>
<dbReference type="GO" id="GO:0030151">
    <property type="term" value="F:molybdenum ion binding"/>
    <property type="evidence" value="ECO:0007669"/>
    <property type="project" value="UniProtKB-UniRule"/>
</dbReference>
<name>A0A1M5R584_9GAMM</name>
<dbReference type="InterPro" id="IPR000847">
    <property type="entry name" value="LysR_HTH_N"/>
</dbReference>
<dbReference type="InterPro" id="IPR036388">
    <property type="entry name" value="WH-like_DNA-bd_sf"/>
</dbReference>
<keyword evidence="4" id="KW-0677">Repeat</keyword>
<proteinExistence type="inferred from homology"/>
<evidence type="ECO:0000313" key="8">
    <source>
        <dbReference type="EMBL" id="SHH21149.1"/>
    </source>
</evidence>
<dbReference type="PANTHER" id="PTHR30432:SF1">
    <property type="entry name" value="DNA-BINDING TRANSCRIPTIONAL DUAL REGULATOR MODE"/>
    <property type="match status" value="1"/>
</dbReference>
<evidence type="ECO:0000256" key="2">
    <source>
        <dbReference type="ARBA" id="ARBA00022448"/>
    </source>
</evidence>
<dbReference type="NCBIfam" id="TIGR00638">
    <property type="entry name" value="Mop"/>
    <property type="match status" value="2"/>
</dbReference>
<dbReference type="PIRSF" id="PIRSF005763">
    <property type="entry name" value="Txn_reg_ModE"/>
    <property type="match status" value="1"/>
</dbReference>
<dbReference type="PANTHER" id="PTHR30432">
    <property type="entry name" value="TRANSCRIPTIONAL REGULATOR MODE"/>
    <property type="match status" value="1"/>
</dbReference>
<dbReference type="STRING" id="490188.SAMN04488068_2890"/>
<dbReference type="InterPro" id="IPR004606">
    <property type="entry name" value="Mop_domain"/>
</dbReference>
<dbReference type="SUPFAM" id="SSF50331">
    <property type="entry name" value="MOP-like"/>
    <property type="match status" value="2"/>
</dbReference>
<feature type="domain" description="Mop" evidence="7">
    <location>
        <begin position="205"/>
        <end position="271"/>
    </location>
</feature>
<comment type="similarity">
    <text evidence="1 5">Belongs to the ModE family.</text>
</comment>
<dbReference type="Gene3D" id="1.10.10.10">
    <property type="entry name" value="Winged helix-like DNA-binding domain superfamily/Winged helix DNA-binding domain"/>
    <property type="match status" value="1"/>
</dbReference>
<dbReference type="PROSITE" id="PS51866">
    <property type="entry name" value="MOP"/>
    <property type="match status" value="2"/>
</dbReference>
<accession>A0A1M5R584</accession>
<dbReference type="GO" id="GO:0003700">
    <property type="term" value="F:DNA-binding transcription factor activity"/>
    <property type="evidence" value="ECO:0007669"/>
    <property type="project" value="InterPro"/>
</dbReference>
<dbReference type="Pfam" id="PF03459">
    <property type="entry name" value="TOBE"/>
    <property type="match status" value="2"/>
</dbReference>
<dbReference type="Pfam" id="PF00126">
    <property type="entry name" value="HTH_1"/>
    <property type="match status" value="1"/>
</dbReference>
<sequence>MASSKPPLALQASLSLASGDGVLAGEKRMALLEAIAGTGSITQAAKAIGLSYKAAWDAVEAMNNLADEPLVARMAGGPGGGGTALTARGAALLASYRVAAEQHARFVDALNQSLGQARSDLSLLQRLTMKTSARNQLWGRVVAITRGAVNDEITLQLRGGDRIVAIITQASTEAMGLAVGTEAAALIKASWVMLAVVDASQPHLRISARNQLRGRVVALQAGAVNTDVTIELAGGNTLSAVITQSSAEALALTPGDDVVALFKASSVILSVAS</sequence>
<gene>
    <name evidence="8" type="ORF">SAMN04488068_2890</name>
</gene>
<evidence type="ECO:0000256" key="4">
    <source>
        <dbReference type="ARBA" id="ARBA00022737"/>
    </source>
</evidence>
<keyword evidence="2 5" id="KW-0813">Transport</keyword>